<dbReference type="EMBL" id="UYSU01048148">
    <property type="protein sequence ID" value="VDM05958.1"/>
    <property type="molecule type" value="Genomic_DNA"/>
</dbReference>
<dbReference type="AlphaFoldDB" id="A0A183TSX4"/>
<feature type="compositionally biased region" description="Basic and acidic residues" evidence="1">
    <location>
        <begin position="78"/>
        <end position="88"/>
    </location>
</feature>
<feature type="compositionally biased region" description="Polar residues" evidence="1">
    <location>
        <begin position="167"/>
        <end position="176"/>
    </location>
</feature>
<feature type="compositionally biased region" description="Polar residues" evidence="1">
    <location>
        <begin position="92"/>
        <end position="101"/>
    </location>
</feature>
<evidence type="ECO:0000313" key="2">
    <source>
        <dbReference type="EMBL" id="VDM05958.1"/>
    </source>
</evidence>
<gene>
    <name evidence="2" type="ORF">SSLN_LOCUS19572</name>
</gene>
<evidence type="ECO:0000313" key="4">
    <source>
        <dbReference type="WBParaSite" id="SSLN_0002030301-mRNA-1"/>
    </source>
</evidence>
<dbReference type="Proteomes" id="UP000275846">
    <property type="component" value="Unassembled WGS sequence"/>
</dbReference>
<dbReference type="WBParaSite" id="SSLN_0002030301-mRNA-1">
    <property type="protein sequence ID" value="SSLN_0002030301-mRNA-1"/>
    <property type="gene ID" value="SSLN_0002030301"/>
</dbReference>
<organism evidence="4">
    <name type="scientific">Schistocephalus solidus</name>
    <name type="common">Tapeworm</name>
    <dbReference type="NCBI Taxonomy" id="70667"/>
    <lineage>
        <taxon>Eukaryota</taxon>
        <taxon>Metazoa</taxon>
        <taxon>Spiralia</taxon>
        <taxon>Lophotrochozoa</taxon>
        <taxon>Platyhelminthes</taxon>
        <taxon>Cestoda</taxon>
        <taxon>Eucestoda</taxon>
        <taxon>Diphyllobothriidea</taxon>
        <taxon>Diphyllobothriidae</taxon>
        <taxon>Schistocephalus</taxon>
    </lineage>
</organism>
<name>A0A183TSX4_SCHSO</name>
<feature type="region of interest" description="Disordered" evidence="1">
    <location>
        <begin position="60"/>
        <end position="120"/>
    </location>
</feature>
<keyword evidence="3" id="KW-1185">Reference proteome</keyword>
<feature type="region of interest" description="Disordered" evidence="1">
    <location>
        <begin position="166"/>
        <end position="187"/>
    </location>
</feature>
<proteinExistence type="predicted"/>
<evidence type="ECO:0000256" key="1">
    <source>
        <dbReference type="SAM" id="MobiDB-lite"/>
    </source>
</evidence>
<reference evidence="2 3" key="2">
    <citation type="submission" date="2018-11" db="EMBL/GenBank/DDBJ databases">
        <authorList>
            <consortium name="Pathogen Informatics"/>
        </authorList>
    </citation>
    <scope>NUCLEOTIDE SEQUENCE [LARGE SCALE GENOMIC DNA]</scope>
    <source>
        <strain evidence="2 3">NST_G2</strain>
    </source>
</reference>
<reference evidence="4" key="1">
    <citation type="submission" date="2016-06" db="UniProtKB">
        <authorList>
            <consortium name="WormBaseParasite"/>
        </authorList>
    </citation>
    <scope>IDENTIFICATION</scope>
</reference>
<sequence length="187" mass="21178">MVFENKDCLTDIYVSTSESDLLGNKTISQLELWSRPFQEICCAVNITEEDLKKRKNAWQSAMWKHDNRSTKSQSTRMDSLKPSDESMVRGRSNPNESSVNHSRAPKENFGGSENSKHKDRKQCLVIKGLHESTAVRPEDRVAEDLASFNGLLNQLLPPGVEVKLLKNSGSAKSQKTVYERHDRDLSK</sequence>
<protein>
    <submittedName>
        <fullName evidence="4">Rab3 GTPase-activating protein catalytic subunit</fullName>
    </submittedName>
</protein>
<accession>A0A183TSX4</accession>
<feature type="compositionally biased region" description="Basic and acidic residues" evidence="1">
    <location>
        <begin position="177"/>
        <end position="187"/>
    </location>
</feature>
<evidence type="ECO:0000313" key="3">
    <source>
        <dbReference type="Proteomes" id="UP000275846"/>
    </source>
</evidence>